<evidence type="ECO:0000313" key="2">
    <source>
        <dbReference type="Proteomes" id="UP000199452"/>
    </source>
</evidence>
<reference evidence="1 2" key="1">
    <citation type="submission" date="2016-09" db="EMBL/GenBank/DDBJ databases">
        <authorList>
            <person name="Capua I."/>
            <person name="De Benedictis P."/>
            <person name="Joannis T."/>
            <person name="Lombin L.H."/>
            <person name="Cattoli G."/>
        </authorList>
    </citation>
    <scope>NUCLEOTIDE SEQUENCE [LARGE SCALE GENOMIC DNA]</scope>
    <source>
        <strain evidence="1 2">A7P-90m</strain>
    </source>
</reference>
<protein>
    <submittedName>
        <fullName evidence="1">Uncharacterized protein</fullName>
    </submittedName>
</protein>
<dbReference type="STRING" id="1640674.SAMN05216323_100737"/>
<organism evidence="1 2">
    <name type="scientific">Williamwhitmania taraxaci</name>
    <dbReference type="NCBI Taxonomy" id="1640674"/>
    <lineage>
        <taxon>Bacteria</taxon>
        <taxon>Pseudomonadati</taxon>
        <taxon>Bacteroidota</taxon>
        <taxon>Bacteroidia</taxon>
        <taxon>Bacteroidales</taxon>
        <taxon>Williamwhitmaniaceae</taxon>
        <taxon>Williamwhitmania</taxon>
    </lineage>
</organism>
<dbReference type="AlphaFoldDB" id="A0A1G6H5E9"/>
<gene>
    <name evidence="1" type="ORF">SAMN05216323_100737</name>
</gene>
<dbReference type="Pfam" id="PF19775">
    <property type="entry name" value="DUF6261"/>
    <property type="match status" value="1"/>
</dbReference>
<name>A0A1G6H5E9_9BACT</name>
<dbReference type="OrthoDB" id="1452914at2"/>
<sequence>MPNLSHLPNSAIGTTGERIEDVVLGTNNQEVIQSSYFTNLQARNKSFDTSFNLMPMNMYTENVVKLDGLRDKAVRGLFSHLKGQANHPDPLISEVGRKALTIARAVGTPSHIVALPHSEESKEIQKILTNLRANLTPAEIVRINLQPWIDAVEGTQNEFETIYGTRSDDKAQKAEIDSATKERGDLEAAIRGFIKYVEAMEITTAAPFWHDLGMRIEERIQEVLRNSRPNSRPKPDEEK</sequence>
<dbReference type="RefSeq" id="WP_092435701.1">
    <property type="nucleotide sequence ID" value="NZ_FMYP01000007.1"/>
</dbReference>
<accession>A0A1G6H5E9</accession>
<dbReference type="EMBL" id="FMYP01000007">
    <property type="protein sequence ID" value="SDB89502.1"/>
    <property type="molecule type" value="Genomic_DNA"/>
</dbReference>
<evidence type="ECO:0000313" key="1">
    <source>
        <dbReference type="EMBL" id="SDB89502.1"/>
    </source>
</evidence>
<dbReference type="Proteomes" id="UP000199452">
    <property type="component" value="Unassembled WGS sequence"/>
</dbReference>
<dbReference type="InterPro" id="IPR046228">
    <property type="entry name" value="DUF6261"/>
</dbReference>
<proteinExistence type="predicted"/>
<keyword evidence="2" id="KW-1185">Reference proteome</keyword>